<comment type="caution">
    <text evidence="1">The sequence shown here is derived from an EMBL/GenBank/DDBJ whole genome shotgun (WGS) entry which is preliminary data.</text>
</comment>
<evidence type="ECO:0000313" key="1">
    <source>
        <dbReference type="EMBL" id="KAJ8452415.1"/>
    </source>
</evidence>
<keyword evidence="2" id="KW-1185">Reference proteome</keyword>
<organism evidence="1 2">
    <name type="scientific">Carnegiea gigantea</name>
    <dbReference type="NCBI Taxonomy" id="171969"/>
    <lineage>
        <taxon>Eukaryota</taxon>
        <taxon>Viridiplantae</taxon>
        <taxon>Streptophyta</taxon>
        <taxon>Embryophyta</taxon>
        <taxon>Tracheophyta</taxon>
        <taxon>Spermatophyta</taxon>
        <taxon>Magnoliopsida</taxon>
        <taxon>eudicotyledons</taxon>
        <taxon>Gunneridae</taxon>
        <taxon>Pentapetalae</taxon>
        <taxon>Caryophyllales</taxon>
        <taxon>Cactineae</taxon>
        <taxon>Cactaceae</taxon>
        <taxon>Cactoideae</taxon>
        <taxon>Echinocereeae</taxon>
        <taxon>Carnegiea</taxon>
    </lineage>
</organism>
<accession>A0A9Q1QU63</accession>
<protein>
    <submittedName>
        <fullName evidence="1">Uncharacterized protein</fullName>
    </submittedName>
</protein>
<reference evidence="1" key="1">
    <citation type="submission" date="2022-04" db="EMBL/GenBank/DDBJ databases">
        <title>Carnegiea gigantea Genome sequencing and assembly v2.</title>
        <authorList>
            <person name="Copetti D."/>
            <person name="Sanderson M.J."/>
            <person name="Burquez A."/>
            <person name="Wojciechowski M.F."/>
        </authorList>
    </citation>
    <scope>NUCLEOTIDE SEQUENCE</scope>
    <source>
        <strain evidence="1">SGP5-SGP5p</strain>
        <tissue evidence="1">Aerial part</tissue>
    </source>
</reference>
<sequence length="433" mass="48877">MKTAQDGESSQEKRCRIMDNAISFDHGKFLPYAYSRFPTERKEGITPIHHLGYPVRKLIWPEFFCIFAPRLLVLAYPKLSITVIAGCCLLDFFEIGIHEYARQVFLNPTLAGSTLRVVLMRQCHYMPHDNTLDKTGLFNPGGGAERVDNPLVLSPLLAVVVDKSWEKLVNNGDGESSQEKRCRIMDNAILASVVANFSPMHILGPQPKGKKALFPLVALDIPSENLSGSNSSASSPQRSSSRVDHLSVLSPLLTLIVDKSCKKLVNNGMQAWLSKFLYLCQCLSDQLRLGDCDYWLSAKPHKMLFSCNSSETCRITMAMANHNLRTQNLSHPWFTGFMPALTDLKSDLIRNCQAKQKAEAYAGRARQRFNTKMRTPFSKERIFLSLHVSVGDIKRMVYMFLLEILREWFGEGIRTTRDYAFLHTDASPGVTYV</sequence>
<evidence type="ECO:0000313" key="2">
    <source>
        <dbReference type="Proteomes" id="UP001153076"/>
    </source>
</evidence>
<gene>
    <name evidence="1" type="ORF">Cgig2_006220</name>
</gene>
<dbReference type="Proteomes" id="UP001153076">
    <property type="component" value="Unassembled WGS sequence"/>
</dbReference>
<name>A0A9Q1QU63_9CARY</name>
<dbReference type="EMBL" id="JAKOGI010000005">
    <property type="protein sequence ID" value="KAJ8452415.1"/>
    <property type="molecule type" value="Genomic_DNA"/>
</dbReference>
<proteinExistence type="predicted"/>
<dbReference type="AlphaFoldDB" id="A0A9Q1QU63"/>